<protein>
    <submittedName>
        <fullName evidence="1">Uncharacterized protein</fullName>
    </submittedName>
</protein>
<dbReference type="EMBL" id="BK015563">
    <property type="protein sequence ID" value="DAE13056.1"/>
    <property type="molecule type" value="Genomic_DNA"/>
</dbReference>
<proteinExistence type="predicted"/>
<accession>A0A8S5Q246</accession>
<sequence>MVKIEIKIQGVVRDNIVCKWVTKEQLAFLRTLEDDNWAFKGERPNLKITIISK</sequence>
<name>A0A8S5Q246_9CAUD</name>
<reference evidence="1" key="1">
    <citation type="journal article" date="2021" name="Proc. Natl. Acad. Sci. U.S.A.">
        <title>A Catalog of Tens of Thousands of Viruses from Human Metagenomes Reveals Hidden Associations with Chronic Diseases.</title>
        <authorList>
            <person name="Tisza M.J."/>
            <person name="Buck C.B."/>
        </authorList>
    </citation>
    <scope>NUCLEOTIDE SEQUENCE</scope>
    <source>
        <strain evidence="1">CtKHH22</strain>
    </source>
</reference>
<organism evidence="1">
    <name type="scientific">Siphoviridae sp. ctKHH22</name>
    <dbReference type="NCBI Taxonomy" id="2825439"/>
    <lineage>
        <taxon>Viruses</taxon>
        <taxon>Duplodnaviria</taxon>
        <taxon>Heunggongvirae</taxon>
        <taxon>Uroviricota</taxon>
        <taxon>Caudoviricetes</taxon>
    </lineage>
</organism>
<evidence type="ECO:0000313" key="1">
    <source>
        <dbReference type="EMBL" id="DAE13056.1"/>
    </source>
</evidence>